<sequence>MTTAPRTPDTAPSYATPLAELAWPFEPGADTYRYWINVERGRRPVATAAGSWGRHVLEVDGGYPAVMAERTAILDREPRRCSALPHALPAAWEALEFGLAEIAPQRPDLFRLQRGDDGVLRWRNDLLGTRWSARTGDPLVDGAHPLAALAGQVQEDLFLLGPREDRLYVDAVAATFTGSWSSSFSLGMSFADLHSPVPRIRDSGMVDRTERFLLSLDPGDVYRRTNWSIYDSGRLDASLEASHRRDPGHAVRSATEHRYGSLRLRVELQHLVRLPATGALLFLIKTQLAAFADIVTVPQWAGQLRSVLAELPEDMAAYKGFARYRPGLLDWFDL</sequence>
<keyword evidence="2" id="KW-1185">Reference proteome</keyword>
<evidence type="ECO:0000313" key="1">
    <source>
        <dbReference type="EMBL" id="GGL99068.1"/>
    </source>
</evidence>
<dbReference type="Proteomes" id="UP000655208">
    <property type="component" value="Unassembled WGS sequence"/>
</dbReference>
<dbReference type="RefSeq" id="WP_188941246.1">
    <property type="nucleotide sequence ID" value="NZ_BMNA01000003.1"/>
</dbReference>
<dbReference type="EMBL" id="BMNA01000003">
    <property type="protein sequence ID" value="GGL99068.1"/>
    <property type="molecule type" value="Genomic_DNA"/>
</dbReference>
<dbReference type="InterPro" id="IPR021848">
    <property type="entry name" value="HODM_asu-like"/>
</dbReference>
<name>A0A917SUZ6_9ACTN</name>
<reference evidence="1" key="2">
    <citation type="submission" date="2020-09" db="EMBL/GenBank/DDBJ databases">
        <authorList>
            <person name="Sun Q."/>
            <person name="Zhou Y."/>
        </authorList>
    </citation>
    <scope>NUCLEOTIDE SEQUENCE</scope>
    <source>
        <strain evidence="1">CGMCC 4.7308</strain>
    </source>
</reference>
<evidence type="ECO:0000313" key="2">
    <source>
        <dbReference type="Proteomes" id="UP000655208"/>
    </source>
</evidence>
<organism evidence="1 2">
    <name type="scientific">Nakamurella endophytica</name>
    <dbReference type="NCBI Taxonomy" id="1748367"/>
    <lineage>
        <taxon>Bacteria</taxon>
        <taxon>Bacillati</taxon>
        <taxon>Actinomycetota</taxon>
        <taxon>Actinomycetes</taxon>
        <taxon>Nakamurellales</taxon>
        <taxon>Nakamurellaceae</taxon>
        <taxon>Nakamurella</taxon>
    </lineage>
</organism>
<dbReference type="Pfam" id="PF11927">
    <property type="entry name" value="HODM_asu-like"/>
    <property type="match status" value="1"/>
</dbReference>
<dbReference type="AlphaFoldDB" id="A0A917SUZ6"/>
<comment type="caution">
    <text evidence="1">The sequence shown here is derived from an EMBL/GenBank/DDBJ whole genome shotgun (WGS) entry which is preliminary data.</text>
</comment>
<evidence type="ECO:0008006" key="3">
    <source>
        <dbReference type="Google" id="ProtNLM"/>
    </source>
</evidence>
<proteinExistence type="predicted"/>
<gene>
    <name evidence="1" type="ORF">GCM10011594_18830</name>
</gene>
<protein>
    <recommendedName>
        <fullName evidence="3">DUF3445 domain-containing protein</fullName>
    </recommendedName>
</protein>
<reference evidence="1" key="1">
    <citation type="journal article" date="2014" name="Int. J. Syst. Evol. Microbiol.">
        <title>Complete genome sequence of Corynebacterium casei LMG S-19264T (=DSM 44701T), isolated from a smear-ripened cheese.</title>
        <authorList>
            <consortium name="US DOE Joint Genome Institute (JGI-PGF)"/>
            <person name="Walter F."/>
            <person name="Albersmeier A."/>
            <person name="Kalinowski J."/>
            <person name="Ruckert C."/>
        </authorList>
    </citation>
    <scope>NUCLEOTIDE SEQUENCE</scope>
    <source>
        <strain evidence="1">CGMCC 4.7308</strain>
    </source>
</reference>
<accession>A0A917SUZ6</accession>